<evidence type="ECO:0000313" key="3">
    <source>
        <dbReference type="Proteomes" id="UP000002524"/>
    </source>
</evidence>
<protein>
    <submittedName>
        <fullName evidence="2">Uncharacterized protein</fullName>
    </submittedName>
</protein>
<accession>Q9RU49</accession>
<dbReference type="KEGG" id="dra:DR_1545"/>
<dbReference type="PATRIC" id="fig|243230.17.peg.1747"/>
<reference evidence="2 3" key="1">
    <citation type="journal article" date="1999" name="Science">
        <title>Genome sequence of the radioresistant bacterium Deinococcus radiodurans R1.</title>
        <authorList>
            <person name="White O."/>
            <person name="Eisen J.A."/>
            <person name="Heidelberg J.F."/>
            <person name="Hickey E.K."/>
            <person name="Peterson J.D."/>
            <person name="Dodson R.J."/>
            <person name="Haft D.H."/>
            <person name="Gwinn M.L."/>
            <person name="Nelson W.C."/>
            <person name="Richardson D.L."/>
            <person name="Moffat K.S."/>
            <person name="Qin H."/>
            <person name="Jiang L."/>
            <person name="Pamphile W."/>
            <person name="Crosby M."/>
            <person name="Shen M."/>
            <person name="Vamathevan J.J."/>
            <person name="Lam P."/>
            <person name="McDonald L."/>
            <person name="Utterback T."/>
            <person name="Zalewski C."/>
            <person name="Makarova K.S."/>
            <person name="Aravind L."/>
            <person name="Daly M.J."/>
            <person name="Minton K.W."/>
            <person name="Fleischmann R.D."/>
            <person name="Ketchum K.A."/>
            <person name="Nelson K.E."/>
            <person name="Salzberg S."/>
            <person name="Smith H.O."/>
            <person name="Venter J.C."/>
            <person name="Fraser C.M."/>
        </authorList>
    </citation>
    <scope>NUCLEOTIDE SEQUENCE [LARGE SCALE GENOMIC DNA]</scope>
    <source>
        <strain evidence="3">ATCC 13939 / DSM 20539 / JCM 16871 / LMG 4051 / NBRC 15346 / NCIMB 9279 / R1 / VKM B-1422</strain>
    </source>
</reference>
<dbReference type="AlphaFoldDB" id="Q9RU49"/>
<dbReference type="EnsemblBacteria" id="AAF11115">
    <property type="protein sequence ID" value="AAF11115"/>
    <property type="gene ID" value="DR_1545"/>
</dbReference>
<keyword evidence="3" id="KW-1185">Reference proteome</keyword>
<dbReference type="InParanoid" id="Q9RU49"/>
<dbReference type="PIR" id="A75383">
    <property type="entry name" value="A75383"/>
</dbReference>
<dbReference type="Proteomes" id="UP000002524">
    <property type="component" value="Chromosome 1"/>
</dbReference>
<dbReference type="PaxDb" id="243230-DR_1545"/>
<dbReference type="STRING" id="243230.DR_1545"/>
<dbReference type="EMBL" id="AE000513">
    <property type="protein sequence ID" value="AAF11115.1"/>
    <property type="molecule type" value="Genomic_DNA"/>
</dbReference>
<proteinExistence type="predicted"/>
<organism evidence="2 3">
    <name type="scientific">Deinococcus radiodurans (strain ATCC 13939 / DSM 20539 / JCM 16871 / CCUG 27074 / LMG 4051 / NBRC 15346 / NCIMB 9279 / VKM B-1422 / R1)</name>
    <dbReference type="NCBI Taxonomy" id="243230"/>
    <lineage>
        <taxon>Bacteria</taxon>
        <taxon>Thermotogati</taxon>
        <taxon>Deinococcota</taxon>
        <taxon>Deinococci</taxon>
        <taxon>Deinococcales</taxon>
        <taxon>Deinococcaceae</taxon>
        <taxon>Deinococcus</taxon>
    </lineage>
</organism>
<evidence type="ECO:0000256" key="1">
    <source>
        <dbReference type="SAM" id="SignalP"/>
    </source>
</evidence>
<dbReference type="HOGENOM" id="CLU_1600019_0_0_0"/>
<feature type="signal peptide" evidence="1">
    <location>
        <begin position="1"/>
        <end position="26"/>
    </location>
</feature>
<keyword evidence="1" id="KW-0732">Signal</keyword>
<evidence type="ECO:0000313" key="2">
    <source>
        <dbReference type="EMBL" id="AAF11115.1"/>
    </source>
</evidence>
<gene>
    <name evidence="2" type="ordered locus">DR_1545</name>
</gene>
<name>Q9RU49_DEIRA</name>
<sequence>MLPPRQMQRLRFLLPLVAFALSSSLAVSPSVATLKKEIRANYLAINELAQRGQLKVAQRQCSGSGPEFSLLTDRSGNVRRYLISGGTSDSAVTWQHDYDTAGRLTFVLVTYGNVHGGEAEWRLYFAPSGRLAELVRSGSTALVSDELLWTFITREPALDWKTNWCP</sequence>
<feature type="chain" id="PRO_5004332307" evidence="1">
    <location>
        <begin position="27"/>
        <end position="166"/>
    </location>
</feature>